<comment type="caution">
    <text evidence="2">The sequence shown here is derived from an EMBL/GenBank/DDBJ whole genome shotgun (WGS) entry which is preliminary data.</text>
</comment>
<name>A0AAW1PPF3_9CHLO</name>
<dbReference type="AlphaFoldDB" id="A0AAW1PPF3"/>
<dbReference type="EMBL" id="JALJOR010000009">
    <property type="protein sequence ID" value="KAK9811281.1"/>
    <property type="molecule type" value="Genomic_DNA"/>
</dbReference>
<keyword evidence="3" id="KW-1185">Reference proteome</keyword>
<reference evidence="2 3" key="1">
    <citation type="journal article" date="2024" name="Nat. Commun.">
        <title>Phylogenomics reveals the evolutionary origins of lichenization in chlorophyte algae.</title>
        <authorList>
            <person name="Puginier C."/>
            <person name="Libourel C."/>
            <person name="Otte J."/>
            <person name="Skaloud P."/>
            <person name="Haon M."/>
            <person name="Grisel S."/>
            <person name="Petersen M."/>
            <person name="Berrin J.G."/>
            <person name="Delaux P.M."/>
            <person name="Dal Grande F."/>
            <person name="Keller J."/>
        </authorList>
    </citation>
    <scope>NUCLEOTIDE SEQUENCE [LARGE SCALE GENOMIC DNA]</scope>
    <source>
        <strain evidence="2 3">SAG 2043</strain>
    </source>
</reference>
<feature type="region of interest" description="Disordered" evidence="1">
    <location>
        <begin position="1"/>
        <end position="22"/>
    </location>
</feature>
<organism evidence="2 3">
    <name type="scientific">[Myrmecia] bisecta</name>
    <dbReference type="NCBI Taxonomy" id="41462"/>
    <lineage>
        <taxon>Eukaryota</taxon>
        <taxon>Viridiplantae</taxon>
        <taxon>Chlorophyta</taxon>
        <taxon>core chlorophytes</taxon>
        <taxon>Trebouxiophyceae</taxon>
        <taxon>Trebouxiales</taxon>
        <taxon>Trebouxiaceae</taxon>
        <taxon>Myrmecia</taxon>
    </lineage>
</organism>
<proteinExistence type="predicted"/>
<dbReference type="Proteomes" id="UP001489004">
    <property type="component" value="Unassembled WGS sequence"/>
</dbReference>
<gene>
    <name evidence="2" type="ORF">WJX72_001068</name>
</gene>
<evidence type="ECO:0000313" key="2">
    <source>
        <dbReference type="EMBL" id="KAK9811281.1"/>
    </source>
</evidence>
<protein>
    <submittedName>
        <fullName evidence="2">Uncharacterized protein</fullName>
    </submittedName>
</protein>
<accession>A0AAW1PPF3</accession>
<evidence type="ECO:0000256" key="1">
    <source>
        <dbReference type="SAM" id="MobiDB-lite"/>
    </source>
</evidence>
<evidence type="ECO:0000313" key="3">
    <source>
        <dbReference type="Proteomes" id="UP001489004"/>
    </source>
</evidence>
<sequence length="180" mass="20329">MLRTDRTLQQQGAAPDTHPSAEWPAHMMEFMSDWIAAEHKEFNLSKGPEWKETPEELLYWTMTGLSPEETGLPVVLHIRENHDWFTISLPKGNVPPYVEGSVGEITQEDVQRVLDFVQRNKSAFISLWAWDIDCATAADMMVKEDGEPVQSSWSAFAKRLVNVPPSEDDSDSDAEDGRAP</sequence>